<sequence>MTCWKLAQTKESIQSGNKADEELEFHIRMCPECQGLIAAADEEEKVWTQLLYAENLPEGFTEQVMTSLEQMEIEPAWEESMAVSKKRHPRSWPFLKKSALWVASLLLVAMALTLYAQPSIADWVRSIFSKETSDSGMMDARSLGLVQNPHVKVKDKGYTIEINEVVADATRLVMGVKVTDPRGKPLIYQVDWSGLHIKDMNGNEIGQIRGQEGSSNIEKLNISFVQEVHTDELVIEAHVNRIHIPWSDKVVQGNWDFKFKADIRKANALNITTPLHETYTTPDGLMIQMEKLVRTPSGVRLFMATTLSPDAAKRSPGELESMQQLMFHVENEEGEKVASVDNVFGGSRVIGRDSQLQDGKRQWAYTFNYLPYDSQKLRFVLDGYSIPMKSSGSVELVPSELKEHPVIFEDQGDIVTLSGFTVGHDPNARINEPIIAGLIEMKGNFKNIFQRDQWVVRDQDGREYPAEFRGAVSGSVFMGEIKEASGDPGFVVQGMTELPERATLIRKVTEKWYPNVNWSFELPMGKPIPGLENVDPESYWSSETP</sequence>
<feature type="domain" description="DUF4179" evidence="2">
    <location>
        <begin position="96"/>
        <end position="179"/>
    </location>
</feature>
<name>A0A7X3IKV4_9BACL</name>
<evidence type="ECO:0000313" key="4">
    <source>
        <dbReference type="Proteomes" id="UP000460318"/>
    </source>
</evidence>
<keyword evidence="1" id="KW-1133">Transmembrane helix</keyword>
<proteinExistence type="predicted"/>
<reference evidence="3 4" key="1">
    <citation type="submission" date="2019-12" db="EMBL/GenBank/DDBJ databases">
        <title>Paenibacillus sp. nov., an endophytic bacterium isolated from the stem of Dendrobium.</title>
        <authorList>
            <person name="Zhao R."/>
        </authorList>
    </citation>
    <scope>NUCLEOTIDE SEQUENCE [LARGE SCALE GENOMIC DNA]</scope>
    <source>
        <strain evidence="3 4">HJL G12</strain>
    </source>
</reference>
<dbReference type="EMBL" id="WUBI01000003">
    <property type="protein sequence ID" value="MWV45824.1"/>
    <property type="molecule type" value="Genomic_DNA"/>
</dbReference>
<dbReference type="Gene3D" id="2.60.40.1630">
    <property type="entry name" value="bacillus anthracis domain"/>
    <property type="match status" value="1"/>
</dbReference>
<protein>
    <submittedName>
        <fullName evidence="3">DUF4179 domain-containing protein</fullName>
    </submittedName>
</protein>
<keyword evidence="1" id="KW-0812">Transmembrane</keyword>
<feature type="transmembrane region" description="Helical" evidence="1">
    <location>
        <begin position="94"/>
        <end position="116"/>
    </location>
</feature>
<comment type="caution">
    <text evidence="3">The sequence shown here is derived from an EMBL/GenBank/DDBJ whole genome shotgun (WGS) entry which is preliminary data.</text>
</comment>
<gene>
    <name evidence="3" type="ORF">GRF59_19600</name>
</gene>
<dbReference type="RefSeq" id="WP_160499413.1">
    <property type="nucleotide sequence ID" value="NZ_WUBI01000003.1"/>
</dbReference>
<organism evidence="3 4">
    <name type="scientific">Paenibacillus dendrobii</name>
    <dbReference type="NCBI Taxonomy" id="2691084"/>
    <lineage>
        <taxon>Bacteria</taxon>
        <taxon>Bacillati</taxon>
        <taxon>Bacillota</taxon>
        <taxon>Bacilli</taxon>
        <taxon>Bacillales</taxon>
        <taxon>Paenibacillaceae</taxon>
        <taxon>Paenibacillus</taxon>
    </lineage>
</organism>
<dbReference type="Proteomes" id="UP000460318">
    <property type="component" value="Unassembled WGS sequence"/>
</dbReference>
<evidence type="ECO:0000259" key="2">
    <source>
        <dbReference type="Pfam" id="PF13786"/>
    </source>
</evidence>
<dbReference type="InterPro" id="IPR025436">
    <property type="entry name" value="DUF4179"/>
</dbReference>
<accession>A0A7X3IKV4</accession>
<evidence type="ECO:0000313" key="3">
    <source>
        <dbReference type="EMBL" id="MWV45824.1"/>
    </source>
</evidence>
<evidence type="ECO:0000256" key="1">
    <source>
        <dbReference type="SAM" id="Phobius"/>
    </source>
</evidence>
<keyword evidence="1" id="KW-0472">Membrane</keyword>
<keyword evidence="4" id="KW-1185">Reference proteome</keyword>
<dbReference type="AlphaFoldDB" id="A0A7X3IKV4"/>
<dbReference type="Pfam" id="PF13786">
    <property type="entry name" value="DUF4179"/>
    <property type="match status" value="1"/>
</dbReference>